<dbReference type="Pfam" id="PF00271">
    <property type="entry name" value="Helicase_C"/>
    <property type="match status" value="1"/>
</dbReference>
<dbReference type="PROSITE" id="PS51194">
    <property type="entry name" value="HELICASE_CTER"/>
    <property type="match status" value="1"/>
</dbReference>
<dbReference type="InterPro" id="IPR027417">
    <property type="entry name" value="P-loop_NTPase"/>
</dbReference>
<dbReference type="eggNOG" id="COG1204">
    <property type="taxonomic scope" value="Bacteria"/>
</dbReference>
<comment type="caution">
    <text evidence="7">The sequence shown here is derived from an EMBL/GenBank/DDBJ whole genome shotgun (WGS) entry which is preliminary data.</text>
</comment>
<evidence type="ECO:0000256" key="3">
    <source>
        <dbReference type="ARBA" id="ARBA00022806"/>
    </source>
</evidence>
<accession>U1KSS3</accession>
<keyword evidence="3 7" id="KW-0347">Helicase</keyword>
<organism evidence="7">
    <name type="scientific">Pseudoalteromonas citrea DSM 8771</name>
    <dbReference type="NCBI Taxonomy" id="1117314"/>
    <lineage>
        <taxon>Bacteria</taxon>
        <taxon>Pseudomonadati</taxon>
        <taxon>Pseudomonadota</taxon>
        <taxon>Gammaproteobacteria</taxon>
        <taxon>Alteromonadales</taxon>
        <taxon>Pseudoalteromonadaceae</taxon>
        <taxon>Pseudoalteromonas</taxon>
    </lineage>
</organism>
<feature type="domain" description="Helicase C-terminal" evidence="6">
    <location>
        <begin position="270"/>
        <end position="438"/>
    </location>
</feature>
<dbReference type="SUPFAM" id="SSF52540">
    <property type="entry name" value="P-loop containing nucleoside triphosphate hydrolases"/>
    <property type="match status" value="2"/>
</dbReference>
<evidence type="ECO:0000256" key="2">
    <source>
        <dbReference type="ARBA" id="ARBA00022801"/>
    </source>
</evidence>
<dbReference type="PANTHER" id="PTHR47961">
    <property type="entry name" value="DNA POLYMERASE THETA, PUTATIVE (AFU_ORTHOLOGUE AFUA_1G05260)-RELATED"/>
    <property type="match status" value="1"/>
</dbReference>
<evidence type="ECO:0000256" key="1">
    <source>
        <dbReference type="ARBA" id="ARBA00022741"/>
    </source>
</evidence>
<dbReference type="GO" id="GO:0003676">
    <property type="term" value="F:nucleic acid binding"/>
    <property type="evidence" value="ECO:0007669"/>
    <property type="project" value="InterPro"/>
</dbReference>
<dbReference type="PANTHER" id="PTHR47961:SF6">
    <property type="entry name" value="DNA-DIRECTED DNA POLYMERASE"/>
    <property type="match status" value="1"/>
</dbReference>
<name>U1KSS3_9GAMM</name>
<evidence type="ECO:0000313" key="7">
    <source>
        <dbReference type="EMBL" id="ERG19043.1"/>
    </source>
</evidence>
<dbReference type="GO" id="GO:0016787">
    <property type="term" value="F:hydrolase activity"/>
    <property type="evidence" value="ECO:0007669"/>
    <property type="project" value="UniProtKB-KW"/>
</dbReference>
<gene>
    <name evidence="7" type="ORF">PCIT_08794</name>
</gene>
<dbReference type="GO" id="GO:0005524">
    <property type="term" value="F:ATP binding"/>
    <property type="evidence" value="ECO:0007669"/>
    <property type="project" value="UniProtKB-KW"/>
</dbReference>
<dbReference type="InterPro" id="IPR050474">
    <property type="entry name" value="Hel308_SKI2-like"/>
</dbReference>
<evidence type="ECO:0000256" key="4">
    <source>
        <dbReference type="ARBA" id="ARBA00022840"/>
    </source>
</evidence>
<sequence length="731" mass="84260">MKVNEIKKTDFILTDAQSEIFSKMVGSSCFSFSGPTSLGKSFLINRMVERSLSSKKNIAIVVPSRALINQLTNELRSTLNQPILENNYKLQTNINGEETEEFNYIFILTPERLMNLHTRKTKVILDDLFVDEAHKLAAGSSRDSERSLTEYNAIELTIEKFRELNVYFSSPNISNPSMFLKLFGKNPFFSKHVKEAPVSQNIFLADTQKKTLRVLVNNEFLSLNSELLRGINSNDDFILNVGKGKHSNMVYCSSASNAVHYAVNFANKINSTELSDEIKSAINSISQLVHEQYYLVKCLEKRIAYHHGKLPHSVRGIIEELFRNGEIDFMFCTPTLAEGVNMPIKNIFIICEDKIRYTDDKEKNKVKSLSFWNLAGRAGRYRSELCGNVFCLNSETKSWDNNLSIFRDKSVNLESTIEKNIKKKATVKQLEDFLKNKDADDLKVEEVIKHLANIICIETLKFPEEYNKSNTLNLFIKANLLQIIKLAKKRAKEIKHLPMELLNSYRTLSLNLHDDVFQVVKFHQDDSVLPPFGYDKCHEVLETFHELYNWGEREKITISQLGYYNNLIYRWVSGNSINSIIRSTINYYEKERKSLYIYKGNELLTPIFDGSVEHVNHIIEVVFDDIENKLRFKLERYFNHYHKALTSVLGEEKAGVNWAVFLEYGTQYPLVIEMQNLGLSRFTALNIYKNEALRKTLTLDAAKGGLQYNKKKLLSGFKEGSFEYKELSVLL</sequence>
<dbReference type="SMART" id="SM00490">
    <property type="entry name" value="HELICc"/>
    <property type="match status" value="1"/>
</dbReference>
<reference evidence="7" key="1">
    <citation type="journal article" date="2012" name="J. Bacteriol.">
        <title>Genome sequences of type strains of seven species of the marine bacterium Pseudoalteromonas.</title>
        <authorList>
            <person name="Xie B.B."/>
            <person name="Shu Y.L."/>
            <person name="Qin Q.L."/>
            <person name="Rong J.C."/>
            <person name="Zhang X.Y."/>
            <person name="Chen X.L."/>
            <person name="Shi M."/>
            <person name="He H.L."/>
            <person name="Zhou B.C."/>
            <person name="Zhang Y.Z."/>
        </authorList>
    </citation>
    <scope>NUCLEOTIDE SEQUENCE [LARGE SCALE GENOMIC DNA]</scope>
    <source>
        <strain evidence="7">NCIMB 1889</strain>
    </source>
</reference>
<dbReference type="Pfam" id="PF00270">
    <property type="entry name" value="DEAD"/>
    <property type="match status" value="1"/>
</dbReference>
<feature type="domain" description="Helicase ATP-binding" evidence="5">
    <location>
        <begin position="33"/>
        <end position="190"/>
    </location>
</feature>
<dbReference type="AlphaFoldDB" id="U1KSS3"/>
<dbReference type="SMART" id="SM00487">
    <property type="entry name" value="DEXDc"/>
    <property type="match status" value="1"/>
</dbReference>
<dbReference type="InterPro" id="IPR014001">
    <property type="entry name" value="Helicase_ATP-bd"/>
</dbReference>
<dbReference type="EMBL" id="AHBZ02000101">
    <property type="protein sequence ID" value="ERG19043.1"/>
    <property type="molecule type" value="Genomic_DNA"/>
</dbReference>
<evidence type="ECO:0000259" key="6">
    <source>
        <dbReference type="PROSITE" id="PS51194"/>
    </source>
</evidence>
<dbReference type="InterPro" id="IPR011545">
    <property type="entry name" value="DEAD/DEAH_box_helicase_dom"/>
</dbReference>
<dbReference type="PROSITE" id="PS51192">
    <property type="entry name" value="HELICASE_ATP_BIND_1"/>
    <property type="match status" value="1"/>
</dbReference>
<dbReference type="STRING" id="1117314.PCIT_08794"/>
<reference evidence="7" key="2">
    <citation type="submission" date="2013-04" db="EMBL/GenBank/DDBJ databases">
        <title>Genome sequence of Pseudoalteromonas citrea.</title>
        <authorList>
            <person name="Xie B.-B."/>
            <person name="Rong J.-C."/>
            <person name="Qin Q.-L."/>
            <person name="Shu Y.-L."/>
            <person name="Zhang Y.-Z."/>
        </authorList>
    </citation>
    <scope>NUCLEOTIDE SEQUENCE</scope>
    <source>
        <strain evidence="7">NCIMB 1889</strain>
    </source>
</reference>
<dbReference type="OrthoDB" id="9815222at2"/>
<keyword evidence="2" id="KW-0378">Hydrolase</keyword>
<dbReference type="Gene3D" id="3.40.50.300">
    <property type="entry name" value="P-loop containing nucleotide triphosphate hydrolases"/>
    <property type="match status" value="2"/>
</dbReference>
<keyword evidence="1" id="KW-0547">Nucleotide-binding</keyword>
<keyword evidence="4" id="KW-0067">ATP-binding</keyword>
<evidence type="ECO:0000259" key="5">
    <source>
        <dbReference type="PROSITE" id="PS51192"/>
    </source>
</evidence>
<dbReference type="InterPro" id="IPR001650">
    <property type="entry name" value="Helicase_C-like"/>
</dbReference>
<dbReference type="GO" id="GO:0004386">
    <property type="term" value="F:helicase activity"/>
    <property type="evidence" value="ECO:0007669"/>
    <property type="project" value="UniProtKB-KW"/>
</dbReference>
<proteinExistence type="predicted"/>
<protein>
    <submittedName>
        <fullName evidence="7">ATP-dependent RNA helicase DEAD box family protein</fullName>
    </submittedName>
</protein>